<dbReference type="Gene3D" id="3.30.70.2190">
    <property type="match status" value="1"/>
</dbReference>
<dbReference type="InterPro" id="IPR006094">
    <property type="entry name" value="Oxid_FAD_bind_N"/>
</dbReference>
<dbReference type="AlphaFoldDB" id="Q2RX98"/>
<dbReference type="GO" id="GO:0004458">
    <property type="term" value="F:D-lactate dehydrogenase (cytochrome) activity"/>
    <property type="evidence" value="ECO:0007669"/>
    <property type="project" value="UniProtKB-EC"/>
</dbReference>
<gene>
    <name evidence="6" type="ordered locus">Rru_A0442</name>
</gene>
<keyword evidence="6" id="KW-0560">Oxidoreductase</keyword>
<dbReference type="STRING" id="269796.Rru_A0442"/>
<dbReference type="FunFam" id="1.10.45.10:FF:000001">
    <property type="entry name" value="D-lactate dehydrogenase mitochondrial"/>
    <property type="match status" value="1"/>
</dbReference>
<dbReference type="Gene3D" id="1.10.45.10">
    <property type="entry name" value="Vanillyl-alcohol Oxidase, Chain A, domain 4"/>
    <property type="match status" value="1"/>
</dbReference>
<dbReference type="InterPro" id="IPR016166">
    <property type="entry name" value="FAD-bd_PCMH"/>
</dbReference>
<dbReference type="EC" id="1.1.2.4" evidence="6"/>
<dbReference type="InterPro" id="IPR004113">
    <property type="entry name" value="FAD-bd_oxidored_4_C"/>
</dbReference>
<dbReference type="InterPro" id="IPR016171">
    <property type="entry name" value="Vanillyl_alc_oxidase_C-sub2"/>
</dbReference>
<protein>
    <submittedName>
        <fullName evidence="6">FAD linked oxidase-like</fullName>
        <ecNumber evidence="6">1.1.2.4</ecNumber>
    </submittedName>
</protein>
<evidence type="ECO:0000256" key="1">
    <source>
        <dbReference type="ARBA" id="ARBA00001974"/>
    </source>
</evidence>
<dbReference type="SUPFAM" id="SSF55103">
    <property type="entry name" value="FAD-linked oxidases, C-terminal domain"/>
    <property type="match status" value="1"/>
</dbReference>
<dbReference type="PANTHER" id="PTHR43716:SF2">
    <property type="entry name" value="BLL6224 PROTEIN"/>
    <property type="match status" value="1"/>
</dbReference>
<name>Q2RX98_RHORT</name>
<evidence type="ECO:0000259" key="5">
    <source>
        <dbReference type="PROSITE" id="PS51387"/>
    </source>
</evidence>
<dbReference type="GO" id="GO:0022904">
    <property type="term" value="P:respiratory electron transport chain"/>
    <property type="evidence" value="ECO:0007669"/>
    <property type="project" value="TreeGrafter"/>
</dbReference>
<dbReference type="PhylomeDB" id="Q2RX98"/>
<reference evidence="6 7" key="1">
    <citation type="journal article" date="2011" name="Stand. Genomic Sci.">
        <title>Complete genome sequence of Rhodospirillum rubrum type strain (S1).</title>
        <authorList>
            <person name="Munk A.C."/>
            <person name="Copeland A."/>
            <person name="Lucas S."/>
            <person name="Lapidus A."/>
            <person name="Del Rio T.G."/>
            <person name="Barry K."/>
            <person name="Detter J.C."/>
            <person name="Hammon N."/>
            <person name="Israni S."/>
            <person name="Pitluck S."/>
            <person name="Brettin T."/>
            <person name="Bruce D."/>
            <person name="Han C."/>
            <person name="Tapia R."/>
            <person name="Gilna P."/>
            <person name="Schmutz J."/>
            <person name="Larimer F."/>
            <person name="Land M."/>
            <person name="Kyrpides N.C."/>
            <person name="Mavromatis K."/>
            <person name="Richardson P."/>
            <person name="Rohde M."/>
            <person name="Goker M."/>
            <person name="Klenk H.P."/>
            <person name="Zhang Y."/>
            <person name="Roberts G.P."/>
            <person name="Reslewic S."/>
            <person name="Schwartz D.C."/>
        </authorList>
    </citation>
    <scope>NUCLEOTIDE SEQUENCE [LARGE SCALE GENOMIC DNA]</scope>
    <source>
        <strain evidence="7">ATCC 11170 / ATH 1.1.1 / DSM 467 / LMG 4362 / NCIMB 8255 / S1</strain>
    </source>
</reference>
<comment type="similarity">
    <text evidence="2">Belongs to the FAD-binding oxidoreductase/transferase type 4 family.</text>
</comment>
<keyword evidence="7" id="KW-1185">Reference proteome</keyword>
<proteinExistence type="inferred from homology"/>
<dbReference type="eggNOG" id="COG0277">
    <property type="taxonomic scope" value="Bacteria"/>
</dbReference>
<keyword evidence="4" id="KW-0274">FAD</keyword>
<dbReference type="InterPro" id="IPR051264">
    <property type="entry name" value="FAD-oxidored/transferase_4"/>
</dbReference>
<dbReference type="InterPro" id="IPR036318">
    <property type="entry name" value="FAD-bd_PCMH-like_sf"/>
</dbReference>
<dbReference type="PROSITE" id="PS51387">
    <property type="entry name" value="FAD_PCMH"/>
    <property type="match status" value="1"/>
</dbReference>
<dbReference type="Proteomes" id="UP000001929">
    <property type="component" value="Chromosome"/>
</dbReference>
<dbReference type="PATRIC" id="fig|269796.9.peg.499"/>
<dbReference type="RefSeq" id="WP_011388201.1">
    <property type="nucleotide sequence ID" value="NC_007643.1"/>
</dbReference>
<dbReference type="Pfam" id="PF02913">
    <property type="entry name" value="FAD-oxidase_C"/>
    <property type="match status" value="1"/>
</dbReference>
<dbReference type="PANTHER" id="PTHR43716">
    <property type="entry name" value="D-2-HYDROXYGLUTARATE DEHYDROGENASE, MITOCHONDRIAL"/>
    <property type="match status" value="1"/>
</dbReference>
<dbReference type="InterPro" id="IPR016164">
    <property type="entry name" value="FAD-linked_Oxase-like_C"/>
</dbReference>
<dbReference type="EnsemblBacteria" id="ABC21247">
    <property type="protein sequence ID" value="ABC21247"/>
    <property type="gene ID" value="Rru_A0442"/>
</dbReference>
<accession>Q2RX98</accession>
<dbReference type="InterPro" id="IPR016167">
    <property type="entry name" value="FAD-bd_PCMH_sub1"/>
</dbReference>
<dbReference type="InterPro" id="IPR016169">
    <property type="entry name" value="FAD-bd_PCMH_sub2"/>
</dbReference>
<evidence type="ECO:0000313" key="6">
    <source>
        <dbReference type="EMBL" id="ABC21247.1"/>
    </source>
</evidence>
<dbReference type="Gene3D" id="3.30.43.10">
    <property type="entry name" value="Uridine Diphospho-n-acetylenolpyruvylglucosamine Reductase, domain 2"/>
    <property type="match status" value="1"/>
</dbReference>
<dbReference type="HOGENOM" id="CLU_017779_4_1_5"/>
<dbReference type="Gene3D" id="3.30.70.2740">
    <property type="match status" value="1"/>
</dbReference>
<organism evidence="6 7">
    <name type="scientific">Rhodospirillum rubrum (strain ATCC 11170 / ATH 1.1.1 / DSM 467 / LMG 4362 / NCIMB 8255 / S1)</name>
    <dbReference type="NCBI Taxonomy" id="269796"/>
    <lineage>
        <taxon>Bacteria</taxon>
        <taxon>Pseudomonadati</taxon>
        <taxon>Pseudomonadota</taxon>
        <taxon>Alphaproteobacteria</taxon>
        <taxon>Rhodospirillales</taxon>
        <taxon>Rhodospirillaceae</taxon>
        <taxon>Rhodospirillum</taxon>
    </lineage>
</organism>
<dbReference type="Pfam" id="PF01565">
    <property type="entry name" value="FAD_binding_4"/>
    <property type="match status" value="1"/>
</dbReference>
<feature type="domain" description="FAD-binding PCMH-type" evidence="5">
    <location>
        <begin position="38"/>
        <end position="217"/>
    </location>
</feature>
<evidence type="ECO:0000256" key="4">
    <source>
        <dbReference type="ARBA" id="ARBA00022827"/>
    </source>
</evidence>
<evidence type="ECO:0000313" key="7">
    <source>
        <dbReference type="Proteomes" id="UP000001929"/>
    </source>
</evidence>
<sequence>MPLPIALLDRLAAVLGPHGLLTDPSDLGPYLAEQRGLFQGTAQAVARPLDTAQVAQVVGLCAEAGVAIVPQGGNTGLVGGGVASGDDLVVSLGRMNRLRWIDAENYRIAVDAGCVLAEVQRAAREAGCLFPLSLAAEGSCQIGGNLSSNAGGVGVLRYGNARELCLGLEVVLADGRVWNGMTALAKDNTGYALRQMFIGAEGTLGIITGAVLKLFPAPRESATALCALSDLGAAPRLLSLARKRSGDSVTAFELIPRLGLEMAVRHMPGCRDPLADPAPWYALIELSSSREAGDNDESGLGATLEGLLAGAFDEGIISDAVLAGSLEQQAALWRLREGLSEAQKFEGASIKHDVSVPISRVVEFITEASAAVERALPGIRPCPFGHIGDGNIHFNLTQPPGMDRAAFLALWAPMNRIVHDIVDAMEGSISAEHGIGQLKTAELARYKAPVELEMMRAIKAAFDPRNLMNPGKVLPPAP</sequence>
<dbReference type="EMBL" id="CP000230">
    <property type="protein sequence ID" value="ABC21247.1"/>
    <property type="molecule type" value="Genomic_DNA"/>
</dbReference>
<dbReference type="KEGG" id="rru:Rru_A0442"/>
<evidence type="ECO:0000256" key="2">
    <source>
        <dbReference type="ARBA" id="ARBA00008000"/>
    </source>
</evidence>
<evidence type="ECO:0000256" key="3">
    <source>
        <dbReference type="ARBA" id="ARBA00022630"/>
    </source>
</evidence>
<dbReference type="Gene3D" id="3.30.465.10">
    <property type="match status" value="1"/>
</dbReference>
<keyword evidence="3" id="KW-0285">Flavoprotein</keyword>
<comment type="cofactor">
    <cofactor evidence="1">
        <name>FAD</name>
        <dbReference type="ChEBI" id="CHEBI:57692"/>
    </cofactor>
</comment>
<dbReference type="GO" id="GO:0071949">
    <property type="term" value="F:FAD binding"/>
    <property type="evidence" value="ECO:0007669"/>
    <property type="project" value="InterPro"/>
</dbReference>
<dbReference type="SUPFAM" id="SSF56176">
    <property type="entry name" value="FAD-binding/transporter-associated domain-like"/>
    <property type="match status" value="1"/>
</dbReference>